<proteinExistence type="predicted"/>
<dbReference type="RefSeq" id="WP_128197002.1">
    <property type="nucleotide sequence ID" value="NZ_SACJ01000012.1"/>
</dbReference>
<dbReference type="CDD" id="cd02966">
    <property type="entry name" value="TlpA_like_family"/>
    <property type="match status" value="1"/>
</dbReference>
<dbReference type="InterPro" id="IPR036249">
    <property type="entry name" value="Thioredoxin-like_sf"/>
</dbReference>
<dbReference type="InterPro" id="IPR050553">
    <property type="entry name" value="Thioredoxin_ResA/DsbE_sf"/>
</dbReference>
<gene>
    <name evidence="6" type="ORF">EOD40_15265</name>
</gene>
<keyword evidence="2" id="KW-0201">Cytochrome c-type biogenesis</keyword>
<dbReference type="Proteomes" id="UP000285211">
    <property type="component" value="Unassembled WGS sequence"/>
</dbReference>
<dbReference type="AlphaFoldDB" id="A0A3S2TZD0"/>
<sequence length="311" mass="35880">MHIKKLTLILAIFVSLNINCQTQEQEIVIQKQIIALHKDLKKAQDSVGALIKVCDLEIEKASDLIAKEKLNKKLTYLWDIYDMSLREEALKDLDFAKLHPNSLSCLKLLLNKVQTQEGLGLYDKYEEIFHNFSEEVKASEEGKKMTEKLKYFKQSKVGSVAPDFSVIDINGKELSLNDFRGKKYILLDFWASWCAPCIVDQKYLKKIYGRFSQKDFEIISISRDTDKEKWKNTVLKHKTNIWKQVCIESDLNICTNDLPQKKHSVDVNYFVSAIPHYVLIDKAGIIIGKWKNSGEINMKELETKLSDVIGN</sequence>
<dbReference type="InterPro" id="IPR000866">
    <property type="entry name" value="AhpC/TSA"/>
</dbReference>
<dbReference type="GO" id="GO:0017004">
    <property type="term" value="P:cytochrome complex assembly"/>
    <property type="evidence" value="ECO:0007669"/>
    <property type="project" value="UniProtKB-KW"/>
</dbReference>
<feature type="domain" description="Thioredoxin" evidence="5">
    <location>
        <begin position="155"/>
        <end position="310"/>
    </location>
</feature>
<dbReference type="Gene3D" id="3.40.30.10">
    <property type="entry name" value="Glutaredoxin"/>
    <property type="match status" value="1"/>
</dbReference>
<protein>
    <submittedName>
        <fullName evidence="6">TlpA family protein disulfide reductase</fullName>
    </submittedName>
</protein>
<dbReference type="PROSITE" id="PS51352">
    <property type="entry name" value="THIOREDOXIN_2"/>
    <property type="match status" value="1"/>
</dbReference>
<organism evidence="6 7">
    <name type="scientific">Flavobacterium sufflavum</name>
    <dbReference type="NCBI Taxonomy" id="1921138"/>
    <lineage>
        <taxon>Bacteria</taxon>
        <taxon>Pseudomonadati</taxon>
        <taxon>Bacteroidota</taxon>
        <taxon>Flavobacteriia</taxon>
        <taxon>Flavobacteriales</taxon>
        <taxon>Flavobacteriaceae</taxon>
        <taxon>Flavobacterium</taxon>
    </lineage>
</organism>
<evidence type="ECO:0000256" key="4">
    <source>
        <dbReference type="ARBA" id="ARBA00023284"/>
    </source>
</evidence>
<keyword evidence="4" id="KW-0676">Redox-active center</keyword>
<dbReference type="GO" id="GO:0030313">
    <property type="term" value="C:cell envelope"/>
    <property type="evidence" value="ECO:0007669"/>
    <property type="project" value="UniProtKB-SubCell"/>
</dbReference>
<dbReference type="PANTHER" id="PTHR42852:SF6">
    <property type="entry name" value="THIOL:DISULFIDE INTERCHANGE PROTEIN DSBE"/>
    <property type="match status" value="1"/>
</dbReference>
<dbReference type="GO" id="GO:0016491">
    <property type="term" value="F:oxidoreductase activity"/>
    <property type="evidence" value="ECO:0007669"/>
    <property type="project" value="InterPro"/>
</dbReference>
<evidence type="ECO:0000313" key="7">
    <source>
        <dbReference type="Proteomes" id="UP000285211"/>
    </source>
</evidence>
<evidence type="ECO:0000259" key="5">
    <source>
        <dbReference type="PROSITE" id="PS51352"/>
    </source>
</evidence>
<evidence type="ECO:0000256" key="3">
    <source>
        <dbReference type="ARBA" id="ARBA00023157"/>
    </source>
</evidence>
<dbReference type="OrthoDB" id="710833at2"/>
<dbReference type="SUPFAM" id="SSF52833">
    <property type="entry name" value="Thioredoxin-like"/>
    <property type="match status" value="1"/>
</dbReference>
<dbReference type="GO" id="GO:0016209">
    <property type="term" value="F:antioxidant activity"/>
    <property type="evidence" value="ECO:0007669"/>
    <property type="project" value="InterPro"/>
</dbReference>
<dbReference type="PANTHER" id="PTHR42852">
    <property type="entry name" value="THIOL:DISULFIDE INTERCHANGE PROTEIN DSBE"/>
    <property type="match status" value="1"/>
</dbReference>
<evidence type="ECO:0000256" key="2">
    <source>
        <dbReference type="ARBA" id="ARBA00022748"/>
    </source>
</evidence>
<comment type="subcellular location">
    <subcellularLocation>
        <location evidence="1">Cell envelope</location>
    </subcellularLocation>
</comment>
<evidence type="ECO:0000313" key="6">
    <source>
        <dbReference type="EMBL" id="RVT72770.1"/>
    </source>
</evidence>
<keyword evidence="3" id="KW-1015">Disulfide bond</keyword>
<dbReference type="Pfam" id="PF00578">
    <property type="entry name" value="AhpC-TSA"/>
    <property type="match status" value="1"/>
</dbReference>
<dbReference type="EMBL" id="SACJ01000012">
    <property type="protein sequence ID" value="RVT72770.1"/>
    <property type="molecule type" value="Genomic_DNA"/>
</dbReference>
<keyword evidence="7" id="KW-1185">Reference proteome</keyword>
<accession>A0A3S2TZD0</accession>
<dbReference type="InterPro" id="IPR013766">
    <property type="entry name" value="Thioredoxin_domain"/>
</dbReference>
<reference evidence="6 7" key="1">
    <citation type="submission" date="2019-01" db="EMBL/GenBank/DDBJ databases">
        <authorList>
            <person name="Chen W.-M."/>
        </authorList>
    </citation>
    <scope>NUCLEOTIDE SEQUENCE [LARGE SCALE GENOMIC DNA]</scope>
    <source>
        <strain evidence="6 7">BBQ-12</strain>
    </source>
</reference>
<name>A0A3S2TZD0_9FLAO</name>
<comment type="caution">
    <text evidence="6">The sequence shown here is derived from an EMBL/GenBank/DDBJ whole genome shotgun (WGS) entry which is preliminary data.</text>
</comment>
<evidence type="ECO:0000256" key="1">
    <source>
        <dbReference type="ARBA" id="ARBA00004196"/>
    </source>
</evidence>